<sequence>MNKTGCVLKHYNNKTERNFLKRFSQTLTLKILLCHSVINHNDIITII</sequence>
<dbReference type="EMBL" id="CP006691">
    <property type="protein sequence ID" value="AGT74443.1"/>
    <property type="molecule type" value="Genomic_DNA"/>
</dbReference>
<accession>T1UDE0</accession>
<protein>
    <submittedName>
        <fullName evidence="1">Uncharacterized protein</fullName>
    </submittedName>
</protein>
<dbReference type="Proteomes" id="UP000015920">
    <property type="component" value="Chromosome"/>
</dbReference>
<proteinExistence type="predicted"/>
<dbReference type="AlphaFoldDB" id="T1UDE0"/>
<dbReference type="HOGENOM" id="CLU_3168916_0_0_7"/>
<dbReference type="KEGG" id="hpys:HPSA20_1494"/>
<name>T1UDE0_HELPX</name>
<dbReference type="PATRIC" id="fig|1352356.3.peg.1195"/>
<evidence type="ECO:0000313" key="3">
    <source>
        <dbReference type="Proteomes" id="UP000015920"/>
    </source>
</evidence>
<reference evidence="1 3" key="1">
    <citation type="journal article" date="2013" name="Genome Announc.">
        <title>Genome Sequences of Three hpAfrica2 Strains of Helicobacter pylori.</title>
        <authorList>
            <person name="Duncan S.S."/>
            <person name="Bertoli M.T."/>
            <person name="Kersulyte D."/>
            <person name="Valk P.L."/>
            <person name="Tamma S."/>
            <person name="Segal I."/>
            <person name="McClain M.S."/>
            <person name="Cover T.L."/>
            <person name="Berg D.E."/>
        </authorList>
    </citation>
    <scope>NUCLEOTIDE SEQUENCE [LARGE SCALE GENOMIC DNA]</scope>
    <source>
        <strain evidence="1">SouthAfrica20</strain>
    </source>
</reference>
<evidence type="ECO:0000313" key="2">
    <source>
        <dbReference type="EMBL" id="AGT74702.1"/>
    </source>
</evidence>
<evidence type="ECO:0000313" key="1">
    <source>
        <dbReference type="EMBL" id="AGT74443.1"/>
    </source>
</evidence>
<dbReference type="KEGG" id="hpys:HPSA20_1224"/>
<gene>
    <name evidence="1" type="ORF">HPSA20_1224</name>
    <name evidence="2" type="ORF">HPSA20_1494</name>
</gene>
<organism evidence="1 3">
    <name type="scientific">Helicobacter pylori SouthAfrica20</name>
    <dbReference type="NCBI Taxonomy" id="1352356"/>
    <lineage>
        <taxon>Bacteria</taxon>
        <taxon>Pseudomonadati</taxon>
        <taxon>Campylobacterota</taxon>
        <taxon>Epsilonproteobacteria</taxon>
        <taxon>Campylobacterales</taxon>
        <taxon>Helicobacteraceae</taxon>
        <taxon>Helicobacter</taxon>
    </lineage>
</organism>
<dbReference type="EMBL" id="CP006691">
    <property type="protein sequence ID" value="AGT74702.1"/>
    <property type="molecule type" value="Genomic_DNA"/>
</dbReference>